<evidence type="ECO:0000313" key="5">
    <source>
        <dbReference type="Proteomes" id="UP000619355"/>
    </source>
</evidence>
<proteinExistence type="inferred from homology"/>
<dbReference type="AlphaFoldDB" id="A0A919KFI0"/>
<dbReference type="GO" id="GO:0008897">
    <property type="term" value="F:holo-[acyl-carrier-protein] synthase activity"/>
    <property type="evidence" value="ECO:0007669"/>
    <property type="project" value="InterPro"/>
</dbReference>
<organism evidence="4 5">
    <name type="scientific">Streptomyces capoamus</name>
    <dbReference type="NCBI Taxonomy" id="68183"/>
    <lineage>
        <taxon>Bacteria</taxon>
        <taxon>Bacillati</taxon>
        <taxon>Actinomycetota</taxon>
        <taxon>Actinomycetes</taxon>
        <taxon>Kitasatosporales</taxon>
        <taxon>Streptomycetaceae</taxon>
        <taxon>Streptomyces</taxon>
    </lineage>
</organism>
<evidence type="ECO:0000259" key="3">
    <source>
        <dbReference type="Pfam" id="PF01648"/>
    </source>
</evidence>
<dbReference type="GO" id="GO:0019878">
    <property type="term" value="P:lysine biosynthetic process via aminoadipic acid"/>
    <property type="evidence" value="ECO:0007669"/>
    <property type="project" value="TreeGrafter"/>
</dbReference>
<evidence type="ECO:0000256" key="1">
    <source>
        <dbReference type="ARBA" id="ARBA00010990"/>
    </source>
</evidence>
<reference evidence="5" key="1">
    <citation type="journal article" date="2019" name="Int. J. Syst. Evol. Microbiol.">
        <title>The Global Catalogue of Microorganisms (GCM) 10K type strain sequencing project: providing services to taxonomists for standard genome sequencing and annotation.</title>
        <authorList>
            <consortium name="The Broad Institute Genomics Platform"/>
            <consortium name="The Broad Institute Genome Sequencing Center for Infectious Disease"/>
            <person name="Wu L."/>
            <person name="Ma J."/>
        </authorList>
    </citation>
    <scope>NUCLEOTIDE SEQUENCE [LARGE SCALE GENOMIC DNA]</scope>
    <source>
        <strain evidence="5">JCM 4253</strain>
    </source>
</reference>
<name>A0A919KFI0_9ACTN</name>
<dbReference type="SUPFAM" id="SSF56214">
    <property type="entry name" value="4'-phosphopantetheinyl transferase"/>
    <property type="match status" value="1"/>
</dbReference>
<accession>A0A919KFI0</accession>
<dbReference type="Gene3D" id="3.90.470.20">
    <property type="entry name" value="4'-phosphopantetheinyl transferase domain"/>
    <property type="match status" value="1"/>
</dbReference>
<evidence type="ECO:0000256" key="2">
    <source>
        <dbReference type="ARBA" id="ARBA00022679"/>
    </source>
</evidence>
<dbReference type="Pfam" id="PF01648">
    <property type="entry name" value="ACPS"/>
    <property type="match status" value="1"/>
</dbReference>
<protein>
    <submittedName>
        <fullName evidence="4">4'-phosphopantetheinyl transferase</fullName>
    </submittedName>
</protein>
<feature type="domain" description="4'-phosphopantetheinyl transferase" evidence="3">
    <location>
        <begin position="77"/>
        <end position="176"/>
    </location>
</feature>
<dbReference type="PANTHER" id="PTHR12215">
    <property type="entry name" value="PHOSPHOPANTETHEINE TRANSFERASE"/>
    <property type="match status" value="1"/>
</dbReference>
<comment type="caution">
    <text evidence="4">The sequence shown here is derived from an EMBL/GenBank/DDBJ whole genome shotgun (WGS) entry which is preliminary data.</text>
</comment>
<dbReference type="PANTHER" id="PTHR12215:SF10">
    <property type="entry name" value="L-AMINOADIPATE-SEMIALDEHYDE DEHYDROGENASE-PHOSPHOPANTETHEINYL TRANSFERASE"/>
    <property type="match status" value="1"/>
</dbReference>
<keyword evidence="2 4" id="KW-0808">Transferase</keyword>
<gene>
    <name evidence="4" type="ORF">GCM10018980_71530</name>
</gene>
<dbReference type="InterPro" id="IPR008278">
    <property type="entry name" value="4-PPantetheinyl_Trfase_dom"/>
</dbReference>
<comment type="similarity">
    <text evidence="1">Belongs to the P-Pant transferase superfamily. Gsp/Sfp/HetI/AcpT family.</text>
</comment>
<dbReference type="InterPro" id="IPR037143">
    <property type="entry name" value="4-PPantetheinyl_Trfase_dom_sf"/>
</dbReference>
<dbReference type="GO" id="GO:0000287">
    <property type="term" value="F:magnesium ion binding"/>
    <property type="evidence" value="ECO:0007669"/>
    <property type="project" value="InterPro"/>
</dbReference>
<sequence>MRGERSVAEYVNCRATVRRLLARLLGVDPVGVPMGRRPCPGCGSPEHGPPAVLLPGGPLLSISHSEGLGMLAVSPGPVGVDVEALRDVRVTELAGAALTAAEQQVVLGTPEPRRARAFLRCWTRKEAVLKAVGIGITTSLTTLETSAAEPGPVVVTTDIASSGPVQWRVSDVSVPQGWVAFLALLATADEAVTVQAA</sequence>
<dbReference type="GO" id="GO:0005829">
    <property type="term" value="C:cytosol"/>
    <property type="evidence" value="ECO:0007669"/>
    <property type="project" value="TreeGrafter"/>
</dbReference>
<dbReference type="InterPro" id="IPR050559">
    <property type="entry name" value="P-Pant_transferase_sf"/>
</dbReference>
<dbReference type="Proteomes" id="UP000619355">
    <property type="component" value="Unassembled WGS sequence"/>
</dbReference>
<evidence type="ECO:0000313" key="4">
    <source>
        <dbReference type="EMBL" id="GHG74557.1"/>
    </source>
</evidence>
<keyword evidence="5" id="KW-1185">Reference proteome</keyword>
<dbReference type="EMBL" id="BNBF01000035">
    <property type="protein sequence ID" value="GHG74557.1"/>
    <property type="molecule type" value="Genomic_DNA"/>
</dbReference>